<gene>
    <name evidence="1" type="ORF">K7X08_006167</name>
</gene>
<comment type="caution">
    <text evidence="1">The sequence shown here is derived from an EMBL/GenBank/DDBJ whole genome shotgun (WGS) entry which is preliminary data.</text>
</comment>
<proteinExistence type="predicted"/>
<accession>A0A9Q1MVK7</accession>
<keyword evidence="2" id="KW-1185">Reference proteome</keyword>
<dbReference type="Proteomes" id="UP001152561">
    <property type="component" value="Unassembled WGS sequence"/>
</dbReference>
<evidence type="ECO:0000313" key="1">
    <source>
        <dbReference type="EMBL" id="KAJ8569590.1"/>
    </source>
</evidence>
<reference evidence="2" key="1">
    <citation type="journal article" date="2023" name="Proc. Natl. Acad. Sci. U.S.A.">
        <title>Genomic and structural basis for evolution of tropane alkaloid biosynthesis.</title>
        <authorList>
            <person name="Wanga Y.-J."/>
            <person name="Taina T."/>
            <person name="Yua J.-Y."/>
            <person name="Lia J."/>
            <person name="Xua B."/>
            <person name="Chenc J."/>
            <person name="D'Auriad J.C."/>
            <person name="Huanga J.-P."/>
            <person name="Huanga S.-X."/>
        </authorList>
    </citation>
    <scope>NUCLEOTIDE SEQUENCE [LARGE SCALE GENOMIC DNA]</scope>
    <source>
        <strain evidence="2">cv. KIB-2019</strain>
    </source>
</reference>
<name>A0A9Q1MVK7_9SOLA</name>
<protein>
    <submittedName>
        <fullName evidence="1">Uncharacterized protein</fullName>
    </submittedName>
</protein>
<organism evidence="1 2">
    <name type="scientific">Anisodus acutangulus</name>
    <dbReference type="NCBI Taxonomy" id="402998"/>
    <lineage>
        <taxon>Eukaryota</taxon>
        <taxon>Viridiplantae</taxon>
        <taxon>Streptophyta</taxon>
        <taxon>Embryophyta</taxon>
        <taxon>Tracheophyta</taxon>
        <taxon>Spermatophyta</taxon>
        <taxon>Magnoliopsida</taxon>
        <taxon>eudicotyledons</taxon>
        <taxon>Gunneridae</taxon>
        <taxon>Pentapetalae</taxon>
        <taxon>asterids</taxon>
        <taxon>lamiids</taxon>
        <taxon>Solanales</taxon>
        <taxon>Solanaceae</taxon>
        <taxon>Solanoideae</taxon>
        <taxon>Hyoscyameae</taxon>
        <taxon>Anisodus</taxon>
    </lineage>
</organism>
<dbReference type="AlphaFoldDB" id="A0A9Q1MVK7"/>
<dbReference type="EMBL" id="JAJAGQ010000002">
    <property type="protein sequence ID" value="KAJ8569590.1"/>
    <property type="molecule type" value="Genomic_DNA"/>
</dbReference>
<evidence type="ECO:0000313" key="2">
    <source>
        <dbReference type="Proteomes" id="UP001152561"/>
    </source>
</evidence>
<sequence length="140" mass="15451">MIVIWFVECDENILNLLHSLHRITAGAALLLHQQAGKEITNISLGSTIDIAMSHRWFLIAIKFILDGESTLLPGVSSVVKMGFDYSSSHWILQSHELFFSCSGLLCPFGLSFYSRCLCSAYNTLVASTKKSSQPLGLTEP</sequence>